<evidence type="ECO:0000256" key="4">
    <source>
        <dbReference type="ARBA" id="ARBA00023163"/>
    </source>
</evidence>
<proteinExistence type="inferred from homology"/>
<keyword evidence="2" id="KW-0805">Transcription regulation</keyword>
<gene>
    <name evidence="6" type="ORF">DS957_026910</name>
</gene>
<evidence type="ECO:0000256" key="1">
    <source>
        <dbReference type="ARBA" id="ARBA00009437"/>
    </source>
</evidence>
<dbReference type="AlphaFoldDB" id="A0A8B3DFP4"/>
<dbReference type="PROSITE" id="PS50931">
    <property type="entry name" value="HTH_LYSR"/>
    <property type="match status" value="1"/>
</dbReference>
<dbReference type="CDD" id="cd08422">
    <property type="entry name" value="PBP2_CrgA_like"/>
    <property type="match status" value="1"/>
</dbReference>
<evidence type="ECO:0000259" key="5">
    <source>
        <dbReference type="PROSITE" id="PS50931"/>
    </source>
</evidence>
<dbReference type="GO" id="GO:0003700">
    <property type="term" value="F:DNA-binding transcription factor activity"/>
    <property type="evidence" value="ECO:0007669"/>
    <property type="project" value="InterPro"/>
</dbReference>
<dbReference type="InterPro" id="IPR058163">
    <property type="entry name" value="LysR-type_TF_proteobact-type"/>
</dbReference>
<comment type="caution">
    <text evidence="6">The sequence shown here is derived from an EMBL/GenBank/DDBJ whole genome shotgun (WGS) entry which is preliminary data.</text>
</comment>
<organism evidence="6 7">
    <name type="scientific">Vibrio harveyi</name>
    <name type="common">Beneckea harveyi</name>
    <dbReference type="NCBI Taxonomy" id="669"/>
    <lineage>
        <taxon>Bacteria</taxon>
        <taxon>Pseudomonadati</taxon>
        <taxon>Pseudomonadota</taxon>
        <taxon>Gammaproteobacteria</taxon>
        <taxon>Vibrionales</taxon>
        <taxon>Vibrionaceae</taxon>
        <taxon>Vibrio</taxon>
    </lineage>
</organism>
<protein>
    <submittedName>
        <fullName evidence="6">LysR family transcriptional regulator</fullName>
    </submittedName>
</protein>
<keyword evidence="4" id="KW-0804">Transcription</keyword>
<dbReference type="SUPFAM" id="SSF53850">
    <property type="entry name" value="Periplasmic binding protein-like II"/>
    <property type="match status" value="1"/>
</dbReference>
<evidence type="ECO:0000313" key="6">
    <source>
        <dbReference type="EMBL" id="RIW00753.1"/>
    </source>
</evidence>
<dbReference type="PANTHER" id="PTHR30537">
    <property type="entry name" value="HTH-TYPE TRANSCRIPTIONAL REGULATOR"/>
    <property type="match status" value="1"/>
</dbReference>
<dbReference type="InterPro" id="IPR000847">
    <property type="entry name" value="LysR_HTH_N"/>
</dbReference>
<evidence type="ECO:0000313" key="7">
    <source>
        <dbReference type="Proteomes" id="UP000253437"/>
    </source>
</evidence>
<dbReference type="Proteomes" id="UP000253437">
    <property type="component" value="Unassembled WGS sequence"/>
</dbReference>
<feature type="domain" description="HTH lysR-type" evidence="5">
    <location>
        <begin position="1"/>
        <end position="59"/>
    </location>
</feature>
<dbReference type="SUPFAM" id="SSF46785">
    <property type="entry name" value="Winged helix' DNA-binding domain"/>
    <property type="match status" value="1"/>
</dbReference>
<dbReference type="PRINTS" id="PR00039">
    <property type="entry name" value="HTHLYSR"/>
</dbReference>
<dbReference type="InterPro" id="IPR005119">
    <property type="entry name" value="LysR_subst-bd"/>
</dbReference>
<dbReference type="Pfam" id="PF00126">
    <property type="entry name" value="HTH_1"/>
    <property type="match status" value="1"/>
</dbReference>
<dbReference type="GO" id="GO:0003677">
    <property type="term" value="F:DNA binding"/>
    <property type="evidence" value="ECO:0007669"/>
    <property type="project" value="UniProtKB-KW"/>
</dbReference>
<evidence type="ECO:0000256" key="2">
    <source>
        <dbReference type="ARBA" id="ARBA00023015"/>
    </source>
</evidence>
<dbReference type="Gene3D" id="1.10.10.10">
    <property type="entry name" value="Winged helix-like DNA-binding domain superfamily/Winged helix DNA-binding domain"/>
    <property type="match status" value="1"/>
</dbReference>
<keyword evidence="3" id="KW-0238">DNA-binding</keyword>
<dbReference type="Pfam" id="PF03466">
    <property type="entry name" value="LysR_substrate"/>
    <property type="match status" value="1"/>
</dbReference>
<sequence>MDKFDCLKVFSRVAQLGSFTSAANELNTTQSAVSKKIAWLEREIGITLFHRHARAISLTSGGKQYLELAQTLTEQMDTFESQLRREQASVSGELKLSVPSAFSVRLLSAPLNEFLNQHPELSVDVSVSDKFVDLVEGNVDIAIRAAYLKDSGLKARWLMDNELVYFASPSYLDKHKPIHTANDLSKHLCLTYSLSNPSNLWRFSDGNETIKVKVKEQVRSDSPEMLVQMAKLGQGIAAMPKWMVEQELINGEIIQVLTQYQSVKLPMYLVYKDSEYQPQRIRTFIDFLVKHFSQG</sequence>
<reference evidence="6 7" key="1">
    <citation type="submission" date="2018-08" db="EMBL/GenBank/DDBJ databases">
        <title>Vibrio harveyi strains pathogenic to white snook Centropomus viridis Lockington (1877) and potential probiotic bacteria.</title>
        <authorList>
            <person name="Soto-Rodriguez S."/>
            <person name="Gomez-Gil B."/>
            <person name="Lozano-Olvera R."/>
        </authorList>
    </citation>
    <scope>NUCLEOTIDE SEQUENCE [LARGE SCALE GENOMIC DNA]</scope>
    <source>
        <strain evidence="6 7">CAIM 1508</strain>
    </source>
</reference>
<dbReference type="PANTHER" id="PTHR30537:SF5">
    <property type="entry name" value="HTH-TYPE TRANSCRIPTIONAL ACTIVATOR TTDR-RELATED"/>
    <property type="match status" value="1"/>
</dbReference>
<dbReference type="RefSeq" id="WP_101905543.1">
    <property type="nucleotide sequence ID" value="NZ_CP025538.1"/>
</dbReference>
<dbReference type="FunFam" id="1.10.10.10:FF:000001">
    <property type="entry name" value="LysR family transcriptional regulator"/>
    <property type="match status" value="1"/>
</dbReference>
<dbReference type="InterPro" id="IPR036388">
    <property type="entry name" value="WH-like_DNA-bd_sf"/>
</dbReference>
<dbReference type="Gene3D" id="3.40.190.290">
    <property type="match status" value="1"/>
</dbReference>
<evidence type="ECO:0000256" key="3">
    <source>
        <dbReference type="ARBA" id="ARBA00023125"/>
    </source>
</evidence>
<name>A0A8B3DFP4_VIBHA</name>
<comment type="similarity">
    <text evidence="1">Belongs to the LysR transcriptional regulatory family.</text>
</comment>
<dbReference type="EMBL" id="QOUW02000214">
    <property type="protein sequence ID" value="RIW00753.1"/>
    <property type="molecule type" value="Genomic_DNA"/>
</dbReference>
<accession>A0A8B3DFP4</accession>
<dbReference type="InterPro" id="IPR036390">
    <property type="entry name" value="WH_DNA-bd_sf"/>
</dbReference>